<evidence type="ECO:0008006" key="5">
    <source>
        <dbReference type="Google" id="ProtNLM"/>
    </source>
</evidence>
<comment type="caution">
    <text evidence="3">The sequence shown here is derived from an EMBL/GenBank/DDBJ whole genome shotgun (WGS) entry which is preliminary data.</text>
</comment>
<dbReference type="InterPro" id="IPR051680">
    <property type="entry name" value="ATP-dep_Glu-Cys_Ligase-2"/>
</dbReference>
<keyword evidence="4" id="KW-1185">Reference proteome</keyword>
<dbReference type="Pfam" id="PF14403">
    <property type="entry name" value="CP_ATPgrasp_2"/>
    <property type="match status" value="1"/>
</dbReference>
<protein>
    <recommendedName>
        <fullName evidence="5">DUF403 domain-containing protein</fullName>
    </recommendedName>
</protein>
<accession>A0A917I3T2</accession>
<dbReference type="InterPro" id="IPR007296">
    <property type="entry name" value="DUF403"/>
</dbReference>
<dbReference type="Pfam" id="PF04168">
    <property type="entry name" value="Alpha-E"/>
    <property type="match status" value="1"/>
</dbReference>
<dbReference type="Proteomes" id="UP000603912">
    <property type="component" value="Unassembled WGS sequence"/>
</dbReference>
<dbReference type="PANTHER" id="PTHR34595:SF2">
    <property type="entry name" value="BLR2978 PROTEIN"/>
    <property type="match status" value="1"/>
</dbReference>
<evidence type="ECO:0000313" key="3">
    <source>
        <dbReference type="EMBL" id="GGH06930.1"/>
    </source>
</evidence>
<dbReference type="AlphaFoldDB" id="A0A917I3T2"/>
<dbReference type="Gene3D" id="3.40.50.11290">
    <property type="match status" value="1"/>
</dbReference>
<evidence type="ECO:0000259" key="1">
    <source>
        <dbReference type="Pfam" id="PF04168"/>
    </source>
</evidence>
<evidence type="ECO:0000259" key="2">
    <source>
        <dbReference type="Pfam" id="PF14403"/>
    </source>
</evidence>
<proteinExistence type="predicted"/>
<sequence length="834" mass="90556">MTPPAGAAAVKAASTRAAALLAGYQPLPGIRDEFVDRDGRLRPHWAPVLDRLSGDPAEVDRAFALADRHQRDSGVYYRVYDAGQSRERSWALSHVPLVIPEAEWATLAAGLVERAELLDAVLGDVYGPGRLVADGSLPATLIAGSPDFLRPMVGLPTRGRRRLQIYAADLGRGPDGRWWVLGDRAQAPSGMGYALENRIALSRAVPDLYGGMNVRRLAPFFQTWRSALAAQAGREASRICLLTPGPLNETYFEHAYLSRYLGFLLVEGGDLTVRDGAVFVRTIAGLKRVDVLVRRLDAEFADPVELEPASRIGVPGLVDAVRSGKVVLANPLGAGVIEARGLLGFMPALARQLLGRDLSLPNVATWWCGHKAEREHVRRNLDTLAIAPAFPARSGWPLPPNPTPGAELDDKARAALETVLERRGFDVVGQEMVRLSTMPVWTGGRLEPRPFTLRAYVVATEDGWEVLPGGFCRVSGSQDARALSMQLGDRSADVWITADQPVERLSLLPSPAQPQIRRVIGYLPSRAAENLFWLGRYLERAEATVRVVRCLAGLLVESTETTGPARDAVVRLCDMLVAWGAAPESEHKGPKAPALLDQALRSAECGGSVLSLIGEARRTASVIRDRLSSDAVRALADLSRLFEHEGVSVSQAEALDLCDQALRVMAAFSGLVQENMNRLSGWRFLEIGRRIERGVLTGRCVRRLADAEASAASLEALLEISDSQITYRARYLMGALRLPVIDLVALDDGNPRAVAFQVARIQDHLAALSNLPTHAALDLPQKIVLQVATGLRVTDVEDLEPADVLAVENRLMELSTEITARFFSQTPPDPEEGA</sequence>
<dbReference type="InterPro" id="IPR025841">
    <property type="entry name" value="CP_ATPgrasp_2"/>
</dbReference>
<gene>
    <name evidence="3" type="ORF">GCM10007036_01470</name>
</gene>
<dbReference type="PANTHER" id="PTHR34595">
    <property type="entry name" value="BLR5612 PROTEIN"/>
    <property type="match status" value="1"/>
</dbReference>
<dbReference type="EMBL" id="BMES01000001">
    <property type="protein sequence ID" value="GGH06930.1"/>
    <property type="molecule type" value="Genomic_DNA"/>
</dbReference>
<name>A0A917I3T2_9HYPH</name>
<dbReference type="SUPFAM" id="SSF56059">
    <property type="entry name" value="Glutathione synthetase ATP-binding domain-like"/>
    <property type="match status" value="1"/>
</dbReference>
<organism evidence="3 4">
    <name type="scientific">Alsobacter metallidurans</name>
    <dbReference type="NCBI Taxonomy" id="340221"/>
    <lineage>
        <taxon>Bacteria</taxon>
        <taxon>Pseudomonadati</taxon>
        <taxon>Pseudomonadota</taxon>
        <taxon>Alphaproteobacteria</taxon>
        <taxon>Hyphomicrobiales</taxon>
        <taxon>Alsobacteraceae</taxon>
        <taxon>Alsobacter</taxon>
    </lineage>
</organism>
<reference evidence="3" key="1">
    <citation type="journal article" date="2014" name="Int. J. Syst. Evol. Microbiol.">
        <title>Complete genome sequence of Corynebacterium casei LMG S-19264T (=DSM 44701T), isolated from a smear-ripened cheese.</title>
        <authorList>
            <consortium name="US DOE Joint Genome Institute (JGI-PGF)"/>
            <person name="Walter F."/>
            <person name="Albersmeier A."/>
            <person name="Kalinowski J."/>
            <person name="Ruckert C."/>
        </authorList>
    </citation>
    <scope>NUCLEOTIDE SEQUENCE</scope>
    <source>
        <strain evidence="3">CGMCC 1.12214</strain>
    </source>
</reference>
<reference evidence="3" key="2">
    <citation type="submission" date="2020-09" db="EMBL/GenBank/DDBJ databases">
        <authorList>
            <person name="Sun Q."/>
            <person name="Zhou Y."/>
        </authorList>
    </citation>
    <scope>NUCLEOTIDE SEQUENCE</scope>
    <source>
        <strain evidence="3">CGMCC 1.12214</strain>
    </source>
</reference>
<evidence type="ECO:0000313" key="4">
    <source>
        <dbReference type="Proteomes" id="UP000603912"/>
    </source>
</evidence>
<feature type="domain" description="Circularly permuted ATP-grasp type 2" evidence="2">
    <location>
        <begin position="96"/>
        <end position="475"/>
    </location>
</feature>
<feature type="domain" description="DUF403" evidence="1">
    <location>
        <begin position="523"/>
        <end position="823"/>
    </location>
</feature>